<evidence type="ECO:0000313" key="3">
    <source>
        <dbReference type="Proteomes" id="UP001530400"/>
    </source>
</evidence>
<sequence length="360" mass="41198">MPLSRRRVDLESLKSIGGTPIYSSNKHQSAALISDDSPIGICINQWEITTHNSSIGDEQGMESLTLLLEDLANSTTIAKDKRRRLCPPEITFLAANISLKYNTTEIRFNATDALMEWAEAHKYLNYAFEKYDDKDTSKEYRGVQVLQTKDAKMWSEKSSENNTTEFYYDWTFATPYAGTIQTNMNDEASNNTPAYNRRIWKSHTQSPIPIHLLQDTSQPILLYDDISLFEDDLHDNGDVSLNIKIRVMPTCWYVLQRLFVRVDHVCLKVREVRMFCYFGDDVGAAALGIDANTVFRDVCWREASWEDLLKLGLPTDPARWRCDGENVAGVNQLILRLPRKELPSDLYAHSSVCLKSYRKG</sequence>
<keyword evidence="3" id="KW-1185">Reference proteome</keyword>
<accession>A0ABD3N5C8</accession>
<organism evidence="2 3">
    <name type="scientific">Cyclotella atomus</name>
    <dbReference type="NCBI Taxonomy" id="382360"/>
    <lineage>
        <taxon>Eukaryota</taxon>
        <taxon>Sar</taxon>
        <taxon>Stramenopiles</taxon>
        <taxon>Ochrophyta</taxon>
        <taxon>Bacillariophyta</taxon>
        <taxon>Coscinodiscophyceae</taxon>
        <taxon>Thalassiosirophycidae</taxon>
        <taxon>Stephanodiscales</taxon>
        <taxon>Stephanodiscaceae</taxon>
        <taxon>Cyclotella</taxon>
    </lineage>
</organism>
<comment type="similarity">
    <text evidence="1">Belongs to the TIP41 family.</text>
</comment>
<gene>
    <name evidence="2" type="ORF">ACHAWO_011290</name>
</gene>
<dbReference type="Pfam" id="PF04176">
    <property type="entry name" value="TIP41"/>
    <property type="match status" value="1"/>
</dbReference>
<name>A0ABD3N5C8_9STRA</name>
<dbReference type="AlphaFoldDB" id="A0ABD3N5C8"/>
<dbReference type="InterPro" id="IPR007303">
    <property type="entry name" value="TIP41-like"/>
</dbReference>
<dbReference type="EMBL" id="JALLPJ020001325">
    <property type="protein sequence ID" value="KAL3769762.1"/>
    <property type="molecule type" value="Genomic_DNA"/>
</dbReference>
<protein>
    <recommendedName>
        <fullName evidence="4">TIP41-like protein</fullName>
    </recommendedName>
</protein>
<comment type="caution">
    <text evidence="2">The sequence shown here is derived from an EMBL/GenBank/DDBJ whole genome shotgun (WGS) entry which is preliminary data.</text>
</comment>
<dbReference type="Proteomes" id="UP001530400">
    <property type="component" value="Unassembled WGS sequence"/>
</dbReference>
<dbReference type="PANTHER" id="PTHR21021">
    <property type="entry name" value="GAF/PUTATIVE CYTOSKELETAL PROTEIN"/>
    <property type="match status" value="1"/>
</dbReference>
<dbReference type="InterPro" id="IPR051330">
    <property type="entry name" value="Phosphatase_reg/MetRdx"/>
</dbReference>
<evidence type="ECO:0000256" key="1">
    <source>
        <dbReference type="ARBA" id="ARBA00006658"/>
    </source>
</evidence>
<dbReference type="PANTHER" id="PTHR21021:SF16">
    <property type="entry name" value="TIP41-LIKE PROTEIN"/>
    <property type="match status" value="1"/>
</dbReference>
<evidence type="ECO:0000313" key="2">
    <source>
        <dbReference type="EMBL" id="KAL3769762.1"/>
    </source>
</evidence>
<evidence type="ECO:0008006" key="4">
    <source>
        <dbReference type="Google" id="ProtNLM"/>
    </source>
</evidence>
<reference evidence="2 3" key="1">
    <citation type="submission" date="2024-10" db="EMBL/GenBank/DDBJ databases">
        <title>Updated reference genomes for cyclostephanoid diatoms.</title>
        <authorList>
            <person name="Roberts W.R."/>
            <person name="Alverson A.J."/>
        </authorList>
    </citation>
    <scope>NUCLEOTIDE SEQUENCE [LARGE SCALE GENOMIC DNA]</scope>
    <source>
        <strain evidence="2 3">AJA010-31</strain>
    </source>
</reference>
<proteinExistence type="inferred from homology"/>